<feature type="signal peptide" evidence="2">
    <location>
        <begin position="1"/>
        <end position="19"/>
    </location>
</feature>
<dbReference type="Pfam" id="PF12937">
    <property type="entry name" value="F-box-like"/>
    <property type="match status" value="1"/>
</dbReference>
<keyword evidence="5" id="KW-1185">Reference proteome</keyword>
<feature type="chain" id="PRO_5007296532" description="F-box domain-containing protein" evidence="2">
    <location>
        <begin position="20"/>
        <end position="681"/>
    </location>
</feature>
<feature type="compositionally biased region" description="Polar residues" evidence="1">
    <location>
        <begin position="317"/>
        <end position="326"/>
    </location>
</feature>
<evidence type="ECO:0000313" key="5">
    <source>
        <dbReference type="Proteomes" id="UP000070544"/>
    </source>
</evidence>
<feature type="region of interest" description="Disordered" evidence="1">
    <location>
        <begin position="316"/>
        <end position="340"/>
    </location>
</feature>
<dbReference type="EMBL" id="KQ965731">
    <property type="protein sequence ID" value="KXS22326.1"/>
    <property type="molecule type" value="Genomic_DNA"/>
</dbReference>
<dbReference type="Gene3D" id="1.20.1280.50">
    <property type="match status" value="1"/>
</dbReference>
<feature type="non-terminal residue" evidence="4">
    <location>
        <position position="1"/>
    </location>
</feature>
<keyword evidence="2" id="KW-0732">Signal</keyword>
<reference evidence="4 5" key="1">
    <citation type="journal article" date="2015" name="Genome Biol. Evol.">
        <title>Phylogenomic analyses indicate that early fungi evolved digesting cell walls of algal ancestors of land plants.</title>
        <authorList>
            <person name="Chang Y."/>
            <person name="Wang S."/>
            <person name="Sekimoto S."/>
            <person name="Aerts A.L."/>
            <person name="Choi C."/>
            <person name="Clum A."/>
            <person name="LaButti K.M."/>
            <person name="Lindquist E.A."/>
            <person name="Yee Ngan C."/>
            <person name="Ohm R.A."/>
            <person name="Salamov A.A."/>
            <person name="Grigoriev I.V."/>
            <person name="Spatafora J.W."/>
            <person name="Berbee M.L."/>
        </authorList>
    </citation>
    <scope>NUCLEOTIDE SEQUENCE [LARGE SCALE GENOMIC DNA]</scope>
    <source>
        <strain evidence="4 5">JEL478</strain>
    </source>
</reference>
<name>A0A139B007_GONPJ</name>
<dbReference type="AlphaFoldDB" id="A0A139B007"/>
<accession>A0A139B007</accession>
<protein>
    <recommendedName>
        <fullName evidence="3">F-box domain-containing protein</fullName>
    </recommendedName>
</protein>
<dbReference type="CDD" id="cd09917">
    <property type="entry name" value="F-box_SF"/>
    <property type="match status" value="1"/>
</dbReference>
<evidence type="ECO:0000313" key="4">
    <source>
        <dbReference type="EMBL" id="KXS22326.1"/>
    </source>
</evidence>
<dbReference type="SUPFAM" id="SSF82171">
    <property type="entry name" value="DPP6 N-terminal domain-like"/>
    <property type="match status" value="1"/>
</dbReference>
<proteinExistence type="predicted"/>
<gene>
    <name evidence="4" type="ORF">M427DRAFT_50660</name>
</gene>
<feature type="domain" description="F-box" evidence="3">
    <location>
        <begin position="3"/>
        <end position="58"/>
    </location>
</feature>
<dbReference type="Proteomes" id="UP000070544">
    <property type="component" value="Unassembled WGS sequence"/>
</dbReference>
<organism evidence="4 5">
    <name type="scientific">Gonapodya prolifera (strain JEL478)</name>
    <name type="common">Monoblepharis prolifera</name>
    <dbReference type="NCBI Taxonomy" id="1344416"/>
    <lineage>
        <taxon>Eukaryota</taxon>
        <taxon>Fungi</taxon>
        <taxon>Fungi incertae sedis</taxon>
        <taxon>Chytridiomycota</taxon>
        <taxon>Chytridiomycota incertae sedis</taxon>
        <taxon>Monoblepharidomycetes</taxon>
        <taxon>Monoblepharidales</taxon>
        <taxon>Gonapodyaceae</taxon>
        <taxon>Gonapodya</taxon>
    </lineage>
</organism>
<evidence type="ECO:0000256" key="1">
    <source>
        <dbReference type="SAM" id="MobiDB-lite"/>
    </source>
</evidence>
<evidence type="ECO:0000259" key="3">
    <source>
        <dbReference type="Pfam" id="PF12937"/>
    </source>
</evidence>
<sequence>MLLALPEEVSLLIFAYVVGLPPLHQKNCEKDPVSLASCESVCRRWKGSIKPLWEELYRAGIAVVRLLKIARNDARLFVDAYQLRQGGDVDRLMFKRAFHRRSALEGLGRGNLLVGDTESNVLAIVQPTNEPERPLTDINASSGRVLHRILPRTLTTPHHLRLWWQGQSETVSNFSPCGFRVAFMEANTRDLWHCFIDSTDFVRCHVVGIERPPMAYCWSHDSRFLAFYRTLGNDDPTNDRIVLIRVSDGARAECSVPKYSVSCLSFSPDSHTLALLGAPSRDHIQARSWAVRNRLAFLPTKRWFWIWRNPLLDGEPDSTSKCNDSQSEGDDTTESGTNTADGPSPVLLMCHSVALSSCFPLYPDPLNPHLILATDHPPVETSKNGDWVGVGVAGEPFIPIVGDQEGTGIAQKTVPKLNRDMFRFILIDLNTCTYVARSSAIPMFLQGTGSGFTSRIYVHDVEVDNDLLRCHIVYKGQSQAIHQVTGLSWKHFPLKDPATSYRLDDELGGTPNRQCVASSRSQCFWSVDRTHLYITEHSLYDGVVVSRWNTAGEGEVVFDKLVHEDPRFATPRQGFGTWYPDRAQFKEPDVVYRAPYSFTREAHLQRASAAAGCHVVWRTHKSAHELHELGRDSLCLCQDGHTTLLNLSAPRYPENGVDHISEPIRALCFMGTWAVFCPMRN</sequence>
<evidence type="ECO:0000256" key="2">
    <source>
        <dbReference type="SAM" id="SignalP"/>
    </source>
</evidence>
<dbReference type="InterPro" id="IPR001810">
    <property type="entry name" value="F-box_dom"/>
</dbReference>